<evidence type="ECO:0000313" key="4">
    <source>
        <dbReference type="Proteomes" id="UP000323594"/>
    </source>
</evidence>
<proteinExistence type="predicted"/>
<evidence type="ECO:0000313" key="1">
    <source>
        <dbReference type="EMBL" id="CEM62149.1"/>
    </source>
</evidence>
<evidence type="ECO:0000313" key="2">
    <source>
        <dbReference type="EMBL" id="QEJ96664.1"/>
    </source>
</evidence>
<reference evidence="2 4" key="3">
    <citation type="submission" date="2019-08" db="EMBL/GenBank/DDBJ databases">
        <authorList>
            <person name="Kuhnert P."/>
        </authorList>
    </citation>
    <scope>NUCLEOTIDE SEQUENCE [LARGE SCALE GENOMIC DNA]</scope>
    <source>
        <strain evidence="2 4">B36.5</strain>
    </source>
</reference>
<dbReference type="Proteomes" id="UP000323594">
    <property type="component" value="Chromosome"/>
</dbReference>
<dbReference type="GeneID" id="57752421"/>
<accession>A0A0B7GU13</accession>
<dbReference type="AlphaFoldDB" id="A0A0B7GU13"/>
<dbReference type="Proteomes" id="UP000042527">
    <property type="component" value="Unassembled WGS sequence"/>
</dbReference>
<dbReference type="EMBL" id="CP042817">
    <property type="protein sequence ID" value="QEJ96664.1"/>
    <property type="molecule type" value="Genomic_DNA"/>
</dbReference>
<dbReference type="RefSeq" id="WP_024752245.1">
    <property type="nucleotide sequence ID" value="NZ_CDNC01000023.1"/>
</dbReference>
<evidence type="ECO:0000313" key="3">
    <source>
        <dbReference type="Proteomes" id="UP000042527"/>
    </source>
</evidence>
<dbReference type="EMBL" id="CDNC01000023">
    <property type="protein sequence ID" value="CEM62149.1"/>
    <property type="molecule type" value="Genomic_DNA"/>
</dbReference>
<evidence type="ECO:0008006" key="5">
    <source>
        <dbReference type="Google" id="ProtNLM"/>
    </source>
</evidence>
<reference evidence="1" key="1">
    <citation type="submission" date="2015-01" db="EMBL/GenBank/DDBJ databases">
        <authorList>
            <person name="Xiang T."/>
            <person name="Song Y."/>
            <person name="Huang L."/>
            <person name="Wang B."/>
            <person name="Wu P."/>
        </authorList>
    </citation>
    <scope>NUCLEOTIDE SEQUENCE [LARGE SCALE GENOMIC DNA]</scope>
    <source>
        <strain evidence="1">V1</strain>
    </source>
</reference>
<keyword evidence="3" id="KW-1185">Reference proteome</keyword>
<dbReference type="OrthoDB" id="363138at2"/>
<organism evidence="1 3">
    <name type="scientific">Treponema phagedenis</name>
    <dbReference type="NCBI Taxonomy" id="162"/>
    <lineage>
        <taxon>Bacteria</taxon>
        <taxon>Pseudomonadati</taxon>
        <taxon>Spirochaetota</taxon>
        <taxon>Spirochaetia</taxon>
        <taxon>Spirochaetales</taxon>
        <taxon>Treponemataceae</taxon>
        <taxon>Treponema</taxon>
    </lineage>
</organism>
<protein>
    <recommendedName>
        <fullName evidence="5">DUF5723 domain-containing protein</fullName>
    </recommendedName>
</protein>
<reference evidence="3" key="2">
    <citation type="submission" date="2015-01" db="EMBL/GenBank/DDBJ databases">
        <authorList>
            <person name="Manzoor Shahid"/>
            <person name="Zubair Saima"/>
        </authorList>
    </citation>
    <scope>NUCLEOTIDE SEQUENCE [LARGE SCALE GENOMIC DNA]</scope>
    <source>
        <strain evidence="3">V1</strain>
    </source>
</reference>
<name>A0A0B7GU13_TREPH</name>
<gene>
    <name evidence="2" type="ORF">FUT82_00655</name>
    <name evidence="1" type="ORF">TPHV1_30044</name>
</gene>
<sequence>MKKLLLFSIFLSISVITIFAEEIELSKYQADEGEFSVEPIIIDGIDEEEEIVIPQPKEKRPRAFSLRKGLSVSATAANSAIHIPDFFKETLVVDLTKIAKQSTHRGFEVGAFADVTDYTTMTFFDAHSVTFSISANMYAWQNIPKNVLDFLGKGNKGISEISGHTNGRAEAYAEASLLYKMKKQNYGIYIKGNYFCPIFFQNGSIANYVLKTDQETGKITISTDVDALIYTPLPIFNNEENITPRQLAKKILKNGGFDVTVGGEYIPTDWATVNFAVTHLPIVPTFLDKGMNFKFHFDAEVDNFLNNLEKETKEYIKYHSEQADPVYSLPKKRVMRTCKLWAGADFRPLKNNYLILSTSIGLPIVNAKPYYADFKLKLESKFAKVLGAYLSLSYLDRIWQNEICFYLDSRWAVFSLAVSLASNSFARNFYSVSGAGVKLGLALGF</sequence>